<feature type="domain" description="Cytidyltransferase-like" evidence="12">
    <location>
        <begin position="8"/>
        <end position="176"/>
    </location>
</feature>
<evidence type="ECO:0000256" key="6">
    <source>
        <dbReference type="ARBA" id="ARBA00022741"/>
    </source>
</evidence>
<comment type="pathway">
    <text evidence="2 10">Cofactor biosynthesis; NAD(+) biosynthesis; deamido-NAD(+) from nicotinate D-ribonucleotide: step 1/1.</text>
</comment>
<dbReference type="InterPro" id="IPR004821">
    <property type="entry name" value="Cyt_trans-like"/>
</dbReference>
<evidence type="ECO:0000256" key="4">
    <source>
        <dbReference type="ARBA" id="ARBA00022679"/>
    </source>
</evidence>
<dbReference type="RefSeq" id="WP_270057364.1">
    <property type="nucleotide sequence ID" value="NZ_CP115149.1"/>
</dbReference>
<dbReference type="PANTHER" id="PTHR39321:SF3">
    <property type="entry name" value="PHOSPHOPANTETHEINE ADENYLYLTRANSFERASE"/>
    <property type="match status" value="1"/>
</dbReference>
<evidence type="ECO:0000256" key="10">
    <source>
        <dbReference type="HAMAP-Rule" id="MF_00244"/>
    </source>
</evidence>
<protein>
    <recommendedName>
        <fullName evidence="10">Probable nicotinate-nucleotide adenylyltransferase</fullName>
        <ecNumber evidence="10">2.7.7.18</ecNumber>
    </recommendedName>
    <alternativeName>
        <fullName evidence="10">Deamido-NAD(+) diphosphorylase</fullName>
    </alternativeName>
    <alternativeName>
        <fullName evidence="10">Deamido-NAD(+) pyrophosphorylase</fullName>
    </alternativeName>
    <alternativeName>
        <fullName evidence="10">Nicotinate mononucleotide adenylyltransferase</fullName>
        <shortName evidence="10">NaMN adenylyltransferase</shortName>
    </alternativeName>
</protein>
<reference evidence="13 14" key="1">
    <citation type="journal article" date="2023" name="ISME J.">
        <title>Thermophilic Dehalococcoidia with unusual traits shed light on an unexpected past.</title>
        <authorList>
            <person name="Palmer M."/>
            <person name="Covington J.K."/>
            <person name="Zhou E.M."/>
            <person name="Thomas S.C."/>
            <person name="Habib N."/>
            <person name="Seymour C.O."/>
            <person name="Lai D."/>
            <person name="Johnston J."/>
            <person name="Hashimi A."/>
            <person name="Jiao J.Y."/>
            <person name="Muok A.R."/>
            <person name="Liu L."/>
            <person name="Xian W.D."/>
            <person name="Zhi X.Y."/>
            <person name="Li M.M."/>
            <person name="Silva L.P."/>
            <person name="Bowen B.P."/>
            <person name="Louie K."/>
            <person name="Briegel A."/>
            <person name="Pett-Ridge J."/>
            <person name="Weber P.K."/>
            <person name="Tocheva E.I."/>
            <person name="Woyke T."/>
            <person name="Northen T.R."/>
            <person name="Mayali X."/>
            <person name="Li W.J."/>
            <person name="Hedlund B.P."/>
        </authorList>
    </citation>
    <scope>NUCLEOTIDE SEQUENCE [LARGE SCALE GENOMIC DNA]</scope>
    <source>
        <strain evidence="13 14">YIM 72310</strain>
    </source>
</reference>
<dbReference type="SUPFAM" id="SSF52374">
    <property type="entry name" value="Nucleotidylyl transferase"/>
    <property type="match status" value="1"/>
</dbReference>
<dbReference type="Gene3D" id="3.40.50.620">
    <property type="entry name" value="HUPs"/>
    <property type="match status" value="1"/>
</dbReference>
<evidence type="ECO:0000259" key="12">
    <source>
        <dbReference type="Pfam" id="PF01467"/>
    </source>
</evidence>
<comment type="similarity">
    <text evidence="10">Belongs to the NadD family.</text>
</comment>
<dbReference type="InterPro" id="IPR014729">
    <property type="entry name" value="Rossmann-like_a/b/a_fold"/>
</dbReference>
<sequence length="205" mass="21727">MPPGPLVIVGGTFDPPHIGHLVLGECARWQFGAARVLFVPAGDPYRKSGTPTPENARAGGPAERRAVTPGELRLEMVRLAIAGNPAFAADGREVARPGPSYTVETLEALRAEGWEELVLVLGSDAAADLPNWREPGRIRALARVAVAEKGDAPAPPGFERVAMPRLDVSSTLIRARVRAGQPTRYLVPAAVEAFIAERGLYRGGG</sequence>
<keyword evidence="8 10" id="KW-0520">NAD</keyword>
<dbReference type="PANTHER" id="PTHR39321">
    <property type="entry name" value="NICOTINATE-NUCLEOTIDE ADENYLYLTRANSFERASE-RELATED"/>
    <property type="match status" value="1"/>
</dbReference>
<keyword evidence="5 10" id="KW-0548">Nucleotidyltransferase</keyword>
<name>A0ABY7M8H5_9CHLR</name>
<evidence type="ECO:0000256" key="1">
    <source>
        <dbReference type="ARBA" id="ARBA00002324"/>
    </source>
</evidence>
<proteinExistence type="inferred from homology"/>
<evidence type="ECO:0000313" key="14">
    <source>
        <dbReference type="Proteomes" id="UP001212803"/>
    </source>
</evidence>
<dbReference type="Proteomes" id="UP001212803">
    <property type="component" value="Chromosome"/>
</dbReference>
<organism evidence="13 14">
    <name type="scientific">Tepidiforma flava</name>
    <dbReference type="NCBI Taxonomy" id="3004094"/>
    <lineage>
        <taxon>Bacteria</taxon>
        <taxon>Bacillati</taxon>
        <taxon>Chloroflexota</taxon>
        <taxon>Tepidiformia</taxon>
        <taxon>Tepidiformales</taxon>
        <taxon>Tepidiformaceae</taxon>
        <taxon>Tepidiforma</taxon>
    </lineage>
</organism>
<keyword evidence="6 10" id="KW-0547">Nucleotide-binding</keyword>
<dbReference type="GO" id="GO:0016779">
    <property type="term" value="F:nucleotidyltransferase activity"/>
    <property type="evidence" value="ECO:0007669"/>
    <property type="project" value="UniProtKB-KW"/>
</dbReference>
<accession>A0ABY7M8H5</accession>
<comment type="function">
    <text evidence="1 10">Catalyzes the reversible adenylation of nicotinate mononucleotide (NaMN) to nicotinic acid adenine dinucleotide (NaAD).</text>
</comment>
<dbReference type="InterPro" id="IPR005248">
    <property type="entry name" value="NadD/NMNAT"/>
</dbReference>
<keyword evidence="14" id="KW-1185">Reference proteome</keyword>
<evidence type="ECO:0000256" key="5">
    <source>
        <dbReference type="ARBA" id="ARBA00022695"/>
    </source>
</evidence>
<evidence type="ECO:0000256" key="9">
    <source>
        <dbReference type="ARBA" id="ARBA00048721"/>
    </source>
</evidence>
<keyword evidence="7 10" id="KW-0067">ATP-binding</keyword>
<dbReference type="EMBL" id="CP115149">
    <property type="protein sequence ID" value="WBL36847.1"/>
    <property type="molecule type" value="Genomic_DNA"/>
</dbReference>
<evidence type="ECO:0000256" key="2">
    <source>
        <dbReference type="ARBA" id="ARBA00005019"/>
    </source>
</evidence>
<gene>
    <name evidence="10" type="primary">nadD</name>
    <name evidence="13" type="ORF">O0235_04620</name>
</gene>
<dbReference type="EC" id="2.7.7.18" evidence="10"/>
<dbReference type="HAMAP" id="MF_00244">
    <property type="entry name" value="NaMN_adenylyltr"/>
    <property type="match status" value="1"/>
</dbReference>
<comment type="catalytic activity">
    <reaction evidence="9 10">
        <text>nicotinate beta-D-ribonucleotide + ATP + H(+) = deamido-NAD(+) + diphosphate</text>
        <dbReference type="Rhea" id="RHEA:22860"/>
        <dbReference type="ChEBI" id="CHEBI:15378"/>
        <dbReference type="ChEBI" id="CHEBI:30616"/>
        <dbReference type="ChEBI" id="CHEBI:33019"/>
        <dbReference type="ChEBI" id="CHEBI:57502"/>
        <dbReference type="ChEBI" id="CHEBI:58437"/>
        <dbReference type="EC" id="2.7.7.18"/>
    </reaction>
</comment>
<evidence type="ECO:0000256" key="7">
    <source>
        <dbReference type="ARBA" id="ARBA00022840"/>
    </source>
</evidence>
<dbReference type="Pfam" id="PF01467">
    <property type="entry name" value="CTP_transf_like"/>
    <property type="match status" value="1"/>
</dbReference>
<evidence type="ECO:0000256" key="8">
    <source>
        <dbReference type="ARBA" id="ARBA00023027"/>
    </source>
</evidence>
<dbReference type="NCBIfam" id="TIGR00125">
    <property type="entry name" value="cyt_tran_rel"/>
    <property type="match status" value="1"/>
</dbReference>
<dbReference type="CDD" id="cd02165">
    <property type="entry name" value="NMNAT"/>
    <property type="match status" value="1"/>
</dbReference>
<feature type="region of interest" description="Disordered" evidence="11">
    <location>
        <begin position="43"/>
        <end position="65"/>
    </location>
</feature>
<evidence type="ECO:0000256" key="11">
    <source>
        <dbReference type="SAM" id="MobiDB-lite"/>
    </source>
</evidence>
<keyword evidence="3 10" id="KW-0662">Pyridine nucleotide biosynthesis</keyword>
<evidence type="ECO:0000313" key="13">
    <source>
        <dbReference type="EMBL" id="WBL36847.1"/>
    </source>
</evidence>
<keyword evidence="4 10" id="KW-0808">Transferase</keyword>
<evidence type="ECO:0000256" key="3">
    <source>
        <dbReference type="ARBA" id="ARBA00022642"/>
    </source>
</evidence>